<sequence length="141" mass="16045">MTRVASREIHRDSDYLASDTHDGADSATTLLCYDIDFFVSGIVPDLYIENETGGTNSLVATVKEHEITTDDAITWNNGDTFKIYKTGTKDSFISAVWTDTSRGWKIEKKEDVNRHGWRHEDWDIDDRGRKDVLGPGQPEKY</sequence>
<evidence type="ECO:0000313" key="1">
    <source>
        <dbReference type="EMBL" id="QJA48442.1"/>
    </source>
</evidence>
<gene>
    <name evidence="2" type="ORF">MM415A00941_0012</name>
    <name evidence="1" type="ORF">TM448A00947_0012</name>
</gene>
<evidence type="ECO:0000313" key="2">
    <source>
        <dbReference type="EMBL" id="QJA79165.1"/>
    </source>
</evidence>
<accession>A0A6H1ZLU1</accession>
<dbReference type="EMBL" id="MT142369">
    <property type="protein sequence ID" value="QJA79165.1"/>
    <property type="molecule type" value="Genomic_DNA"/>
</dbReference>
<reference evidence="1" key="1">
    <citation type="submission" date="2020-03" db="EMBL/GenBank/DDBJ databases">
        <title>The deep terrestrial virosphere.</title>
        <authorList>
            <person name="Holmfeldt K."/>
            <person name="Nilsson E."/>
            <person name="Simone D."/>
            <person name="Lopez-Fernandez M."/>
            <person name="Wu X."/>
            <person name="de Brujin I."/>
            <person name="Lundin D."/>
            <person name="Andersson A."/>
            <person name="Bertilsson S."/>
            <person name="Dopson M."/>
        </authorList>
    </citation>
    <scope>NUCLEOTIDE SEQUENCE</scope>
    <source>
        <strain evidence="2">MM415A00941</strain>
        <strain evidence="1">TM448A00947</strain>
    </source>
</reference>
<name>A0A6H1ZLU1_9ZZZZ</name>
<organism evidence="1">
    <name type="scientific">viral metagenome</name>
    <dbReference type="NCBI Taxonomy" id="1070528"/>
    <lineage>
        <taxon>unclassified sequences</taxon>
        <taxon>metagenomes</taxon>
        <taxon>organismal metagenomes</taxon>
    </lineage>
</organism>
<protein>
    <submittedName>
        <fullName evidence="1">Uncharacterized protein</fullName>
    </submittedName>
</protein>
<proteinExistence type="predicted"/>
<dbReference type="EMBL" id="MT144084">
    <property type="protein sequence ID" value="QJA48442.1"/>
    <property type="molecule type" value="Genomic_DNA"/>
</dbReference>
<dbReference type="AlphaFoldDB" id="A0A6H1ZLU1"/>